<sequence length="832" mass="92192">MQLLSGVMRMFDILEQNVTKVENIEKRRDAQPEMEAAYLLCATTQNVDRLIRELAPKGDTPPQYAAAHVFFVDAVSDQLVDKLTKSQAAPRIKQLSDLFLNFTPTESQVFDLKRSSALFALYQPMQGPYAPGRDEALAMLQEELDISAQSLVNLCITLNENPIIRYHAPTPTPLGPLAEEAHQDSIDGAARIPPAKKTNEGLGSIEVGQHFTKQLAFRVQAALDEYTRDGQMLGEPGRPQSVLLITDRSMDLAAPFLHEFTYQAMINDLLTIEDGLKYKHTYTNAEGQPETTVAELNDQDEIYVAIRHLHIAEAIADLTRQFNVHMGEASEFSSKTSIDGMRDMLASLPHMQSTKEKLSLHLSLAQQCMDRFEKSKLTDQATVEQNSATGETAQGGKPRNLVEEMVPLLDDPQISNPDKVRIIALYIMFCDGVHDEDRKRLFQHARLGHGEMTTVNNLVNLGARIVRESSGSTLDVIFRKKRKQLKSRSSSFNYDVSRYQPLIRTMIEDHLTNRLDQSLFPYVRDAPSEQSATGSLSPRSMSSFSNSATDMASSMLQSAIFATGGKDSPLARVGRFDQSSGRSASVSGASGISSTSLRSAKPTWHQKGRSQSVVTLASDNSSRNNRAASMDQGSATAQRVLVFVAGGMSYSEARTAYEVSSRNHVDVYIGASQTFTPLKFMEALRVMGSSRQPPPSESYIAARRAAQAQLDARKKQTDANPKKLNKETLPPPVYPQTLSPQERYDLRYETQVEPEPSSKQPSTTSSAAASARKISDKIHPRSKNDTSQDLRQATPSAESETGVRPSSDRPSVPQRSKMRDMSKFKNPFSFRK</sequence>
<dbReference type="InterPro" id="IPR043127">
    <property type="entry name" value="Sec-1-like_dom3a"/>
</dbReference>
<dbReference type="Pfam" id="PF00995">
    <property type="entry name" value="Sec1"/>
    <property type="match status" value="1"/>
</dbReference>
<feature type="compositionally biased region" description="Low complexity" evidence="2">
    <location>
        <begin position="617"/>
        <end position="629"/>
    </location>
</feature>
<dbReference type="Gene3D" id="3.40.50.2060">
    <property type="match status" value="1"/>
</dbReference>
<dbReference type="Gene3D" id="1.25.40.60">
    <property type="match status" value="1"/>
</dbReference>
<feature type="region of interest" description="Disordered" evidence="2">
    <location>
        <begin position="572"/>
        <end position="632"/>
    </location>
</feature>
<evidence type="ECO:0000313" key="4">
    <source>
        <dbReference type="Proteomes" id="UP001214628"/>
    </source>
</evidence>
<feature type="compositionally biased region" description="Basic and acidic residues" evidence="2">
    <location>
        <begin position="773"/>
        <end position="788"/>
    </location>
</feature>
<dbReference type="Gene3D" id="3.40.50.1910">
    <property type="match status" value="2"/>
</dbReference>
<dbReference type="GO" id="GO:0016192">
    <property type="term" value="P:vesicle-mediated transport"/>
    <property type="evidence" value="ECO:0007669"/>
    <property type="project" value="InterPro"/>
</dbReference>
<name>A0AAF0F7K7_9BASI</name>
<comment type="similarity">
    <text evidence="1">Belongs to the STXBP/unc-18/SEC1 family.</text>
</comment>
<organism evidence="3 4">
    <name type="scientific">Malassezia psittaci</name>
    <dbReference type="NCBI Taxonomy" id="1821823"/>
    <lineage>
        <taxon>Eukaryota</taxon>
        <taxon>Fungi</taxon>
        <taxon>Dikarya</taxon>
        <taxon>Basidiomycota</taxon>
        <taxon>Ustilaginomycotina</taxon>
        <taxon>Malasseziomycetes</taxon>
        <taxon>Malasseziales</taxon>
        <taxon>Malasseziaceae</taxon>
        <taxon>Malassezia</taxon>
    </lineage>
</organism>
<accession>A0AAF0F7K7</accession>
<protein>
    <submittedName>
        <fullName evidence="3">Syntaxin binding protein 1</fullName>
    </submittedName>
</protein>
<dbReference type="PANTHER" id="PTHR11679">
    <property type="entry name" value="VESICLE PROTEIN SORTING-ASSOCIATED"/>
    <property type="match status" value="1"/>
</dbReference>
<dbReference type="InterPro" id="IPR001619">
    <property type="entry name" value="Sec1-like"/>
</dbReference>
<feature type="compositionally biased region" description="Low complexity" evidence="2">
    <location>
        <begin position="579"/>
        <end position="600"/>
    </location>
</feature>
<gene>
    <name evidence="3" type="primary">sec1</name>
    <name evidence="3" type="ORF">MPSI1_002520</name>
</gene>
<dbReference type="Proteomes" id="UP001214628">
    <property type="component" value="Chromosome 3"/>
</dbReference>
<evidence type="ECO:0000256" key="2">
    <source>
        <dbReference type="SAM" id="MobiDB-lite"/>
    </source>
</evidence>
<feature type="compositionally biased region" description="Low complexity" evidence="2">
    <location>
        <begin position="762"/>
        <end position="771"/>
    </location>
</feature>
<proteinExistence type="inferred from homology"/>
<dbReference type="InterPro" id="IPR036045">
    <property type="entry name" value="Sec1-like_sf"/>
</dbReference>
<reference evidence="3" key="1">
    <citation type="submission" date="2023-02" db="EMBL/GenBank/DDBJ databases">
        <title>Mating type loci evolution in Malassezia.</title>
        <authorList>
            <person name="Coelho M.A."/>
        </authorList>
    </citation>
    <scope>NUCLEOTIDE SEQUENCE</scope>
    <source>
        <strain evidence="3">CBS 14136</strain>
    </source>
</reference>
<feature type="region of interest" description="Disordered" evidence="2">
    <location>
        <begin position="528"/>
        <end position="548"/>
    </location>
</feature>
<keyword evidence="4" id="KW-1185">Reference proteome</keyword>
<feature type="compositionally biased region" description="Basic and acidic residues" evidence="2">
    <location>
        <begin position="711"/>
        <end position="726"/>
    </location>
</feature>
<dbReference type="InterPro" id="IPR027482">
    <property type="entry name" value="Sec1-like_dom2"/>
</dbReference>
<dbReference type="EMBL" id="CP118377">
    <property type="protein sequence ID" value="WFD43855.1"/>
    <property type="molecule type" value="Genomic_DNA"/>
</dbReference>
<dbReference type="SUPFAM" id="SSF56815">
    <property type="entry name" value="Sec1/munc18-like (SM) proteins"/>
    <property type="match status" value="1"/>
</dbReference>
<evidence type="ECO:0000313" key="3">
    <source>
        <dbReference type="EMBL" id="WFD43855.1"/>
    </source>
</evidence>
<dbReference type="Gene3D" id="3.90.830.10">
    <property type="entry name" value="Syntaxin Binding Protein 1, Chain A, domain 2"/>
    <property type="match status" value="1"/>
</dbReference>
<evidence type="ECO:0000256" key="1">
    <source>
        <dbReference type="ARBA" id="ARBA00009884"/>
    </source>
</evidence>
<feature type="region of interest" description="Disordered" evidence="2">
    <location>
        <begin position="704"/>
        <end position="832"/>
    </location>
</feature>
<feature type="compositionally biased region" description="Polar residues" evidence="2">
    <location>
        <begin position="789"/>
        <end position="799"/>
    </location>
</feature>
<dbReference type="InterPro" id="IPR043154">
    <property type="entry name" value="Sec-1-like_dom1"/>
</dbReference>
<dbReference type="AlphaFoldDB" id="A0AAF0F7K7"/>